<dbReference type="Gene3D" id="3.40.50.720">
    <property type="entry name" value="NAD(P)-binding Rossmann-like Domain"/>
    <property type="match status" value="1"/>
</dbReference>
<evidence type="ECO:0000313" key="2">
    <source>
        <dbReference type="EMBL" id="WDE96181.1"/>
    </source>
</evidence>
<dbReference type="PANTHER" id="PTHR43242">
    <property type="entry name" value="NAD(P)-BINDING ROSSMANN-FOLD SUPERFAMILY PROTEIN"/>
    <property type="match status" value="1"/>
</dbReference>
<protein>
    <submittedName>
        <fullName evidence="2">SDR family oxidoreductase</fullName>
    </submittedName>
</protein>
<dbReference type="EMBL" id="CP117811">
    <property type="protein sequence ID" value="WDE96181.1"/>
    <property type="molecule type" value="Genomic_DNA"/>
</dbReference>
<organism evidence="2 3">
    <name type="scientific">Lentisphaera profundi</name>
    <dbReference type="NCBI Taxonomy" id="1658616"/>
    <lineage>
        <taxon>Bacteria</taxon>
        <taxon>Pseudomonadati</taxon>
        <taxon>Lentisphaerota</taxon>
        <taxon>Lentisphaeria</taxon>
        <taxon>Lentisphaerales</taxon>
        <taxon>Lentisphaeraceae</taxon>
        <taxon>Lentisphaera</taxon>
    </lineage>
</organism>
<dbReference type="RefSeq" id="WP_274150257.1">
    <property type="nucleotide sequence ID" value="NZ_CP117811.1"/>
</dbReference>
<dbReference type="Pfam" id="PF04321">
    <property type="entry name" value="RmlD_sub_bind"/>
    <property type="match status" value="1"/>
</dbReference>
<dbReference type="InterPro" id="IPR036291">
    <property type="entry name" value="NAD(P)-bd_dom_sf"/>
</dbReference>
<keyword evidence="3" id="KW-1185">Reference proteome</keyword>
<feature type="domain" description="RmlD-like substrate binding" evidence="1">
    <location>
        <begin position="4"/>
        <end position="273"/>
    </location>
</feature>
<dbReference type="InterPro" id="IPR029903">
    <property type="entry name" value="RmlD-like-bd"/>
</dbReference>
<accession>A0ABY7VQR2</accession>
<sequence length="286" mass="32075">MKERVLITGINGFLGKKLAETLSSEFEVYGVYFKSSASETNFKVGRCDIRKLAEVKFVLDKVKPQRVYHLAALSDPNVCDRDAKLSKEINYLASIQLAELCADRKIKLVFTSTDLVFDGVKGHYSEQEAVNPLSRYGEQKVMVEEFLKETPGALICRMPLMYSTDLSNKRSMLSYIKEKIDKGQKVTLFTDEYRSAVNIDCAAKALLLVADVNEKVLHLGGPKRQSRYEMGCQIVEYLGLAKQYIIPCLQKDVPMLAKRPADVSLDSSLAQSQDIVAKTLLKSLVK</sequence>
<dbReference type="CDD" id="cd05254">
    <property type="entry name" value="dTDP_HR_like_SDR_e"/>
    <property type="match status" value="1"/>
</dbReference>
<reference evidence="2 3" key="1">
    <citation type="submission" date="2023-02" db="EMBL/GenBank/DDBJ databases">
        <title>Genome sequence of Lentisphaera profundi SAORIC-696.</title>
        <authorList>
            <person name="Kim e."/>
            <person name="Cho J.-C."/>
            <person name="Choi A."/>
            <person name="Kang I."/>
        </authorList>
    </citation>
    <scope>NUCLEOTIDE SEQUENCE [LARGE SCALE GENOMIC DNA]</scope>
    <source>
        <strain evidence="2 3">SAORIC-696</strain>
    </source>
</reference>
<gene>
    <name evidence="2" type="ORF">PQO03_10705</name>
</gene>
<dbReference type="Proteomes" id="UP001214250">
    <property type="component" value="Chromosome 1"/>
</dbReference>
<evidence type="ECO:0000259" key="1">
    <source>
        <dbReference type="Pfam" id="PF04321"/>
    </source>
</evidence>
<dbReference type="PANTHER" id="PTHR43242:SF1">
    <property type="entry name" value="NAD(P)-BINDING ROSSMANN-FOLD SUPERFAMILY PROTEIN"/>
    <property type="match status" value="1"/>
</dbReference>
<evidence type="ECO:0000313" key="3">
    <source>
        <dbReference type="Proteomes" id="UP001214250"/>
    </source>
</evidence>
<name>A0ABY7VQR2_9BACT</name>
<dbReference type="SUPFAM" id="SSF51735">
    <property type="entry name" value="NAD(P)-binding Rossmann-fold domains"/>
    <property type="match status" value="1"/>
</dbReference>
<proteinExistence type="predicted"/>